<keyword evidence="1" id="KW-0812">Transmembrane</keyword>
<evidence type="ECO:0000256" key="1">
    <source>
        <dbReference type="SAM" id="Phobius"/>
    </source>
</evidence>
<dbReference type="Pfam" id="PF13795">
    <property type="entry name" value="HupE_UreJ_2"/>
    <property type="match status" value="1"/>
</dbReference>
<feature type="chain" id="PRO_5041944172" evidence="2">
    <location>
        <begin position="20"/>
        <end position="406"/>
    </location>
</feature>
<evidence type="ECO:0000313" key="3">
    <source>
        <dbReference type="EMBL" id="MBW8638855.1"/>
    </source>
</evidence>
<keyword evidence="2" id="KW-0732">Signal</keyword>
<feature type="transmembrane region" description="Helical" evidence="1">
    <location>
        <begin position="241"/>
        <end position="259"/>
    </location>
</feature>
<feature type="signal peptide" evidence="2">
    <location>
        <begin position="1"/>
        <end position="19"/>
    </location>
</feature>
<feature type="transmembrane region" description="Helical" evidence="1">
    <location>
        <begin position="343"/>
        <end position="370"/>
    </location>
</feature>
<evidence type="ECO:0000256" key="2">
    <source>
        <dbReference type="SAM" id="SignalP"/>
    </source>
</evidence>
<dbReference type="InterPro" id="IPR032809">
    <property type="entry name" value="Put_HupE_UreJ"/>
</dbReference>
<accession>A0AAE3D0T2</accession>
<organism evidence="3 4">
    <name type="scientific">Flavimaribacter sediminis</name>
    <dbReference type="NCBI Taxonomy" id="2865987"/>
    <lineage>
        <taxon>Bacteria</taxon>
        <taxon>Pseudomonadati</taxon>
        <taxon>Pseudomonadota</taxon>
        <taxon>Alphaproteobacteria</taxon>
        <taxon>Hyphomicrobiales</taxon>
        <taxon>Rhizobiaceae</taxon>
        <taxon>Flavimaribacter</taxon>
    </lineage>
</organism>
<dbReference type="AlphaFoldDB" id="A0AAE3D0T2"/>
<keyword evidence="1" id="KW-1133">Transmembrane helix</keyword>
<proteinExistence type="predicted"/>
<reference evidence="3" key="1">
    <citation type="submission" date="2021-08" db="EMBL/GenBank/DDBJ databases">
        <title>Hoeflea bacterium WL0058 sp. nov., isolated from the sediment.</title>
        <authorList>
            <person name="Wang L."/>
            <person name="Zhang D."/>
        </authorList>
    </citation>
    <scope>NUCLEOTIDE SEQUENCE</scope>
    <source>
        <strain evidence="3">WL0058</strain>
    </source>
</reference>
<evidence type="ECO:0000313" key="4">
    <source>
        <dbReference type="Proteomes" id="UP001196509"/>
    </source>
</evidence>
<keyword evidence="4" id="KW-1185">Reference proteome</keyword>
<feature type="transmembrane region" description="Helical" evidence="1">
    <location>
        <begin position="289"/>
        <end position="307"/>
    </location>
</feature>
<protein>
    <submittedName>
        <fullName evidence="3">HupE/UreJ family protein</fullName>
    </submittedName>
</protein>
<feature type="transmembrane region" description="Helical" evidence="1">
    <location>
        <begin position="382"/>
        <end position="399"/>
    </location>
</feature>
<comment type="caution">
    <text evidence="3">The sequence shown here is derived from an EMBL/GenBank/DDBJ whole genome shotgun (WGS) entry which is preliminary data.</text>
</comment>
<dbReference type="EMBL" id="JAICBX010000003">
    <property type="protein sequence ID" value="MBW8638855.1"/>
    <property type="molecule type" value="Genomic_DNA"/>
</dbReference>
<dbReference type="Proteomes" id="UP001196509">
    <property type="component" value="Unassembled WGS sequence"/>
</dbReference>
<feature type="transmembrane region" description="Helical" evidence="1">
    <location>
        <begin position="314"/>
        <end position="331"/>
    </location>
</feature>
<gene>
    <name evidence="3" type="ORF">K1W69_16785</name>
</gene>
<sequence>MKLIIAIATVLAFCLPAKAHFLEDVRSRTILVAIQDNRTVAYVQMPAPLVFADLVVRSQRTGEPLTSSLLVLEQTGATQNYRLSSTAVADSRGELARRVERSLRWRHAAGDLSPRVTALRLLDRTRHRDFSVASDAEAQLALSGADGDPLLGEAIVEARIVLSEEPLSGTINVRSGFPAIRLDSGMTIENVIIDARHACAAAYVETGQLEGGAAINGSRLFAFRTFLWRGVRHIAEGPDHVLLVVAIALAVGLTLNLFWMVSAFTVGHSITLIASLFGLAPQWPWFVPAVETAIAVSVLYAAIAALAGKAGSPWVFGLIGLLHGLGFSFVLTDMLGPSSPHLMLSLIAFNIGIELGQVAILAVALTSMAMLSQLSVRAVRPIRVAVLAMIAMVSGWWIAERFTGMV</sequence>
<dbReference type="RefSeq" id="WP_220229579.1">
    <property type="nucleotide sequence ID" value="NZ_JAICBX010000003.1"/>
</dbReference>
<keyword evidence="1" id="KW-0472">Membrane</keyword>
<name>A0AAE3D0T2_9HYPH</name>